<sequence>MSGSAFNAFKAKVPVERSKNLYITLVRGLPGTRQLHRRTLEAMRLRRCHRTVVHRTTPSLLGMLNQVKRLVVVETEEMYNARKQQQEQHKALRPPIVISHQPQLAEAFKSASGKASE</sequence>
<dbReference type="InterPro" id="IPR036919">
    <property type="entry name" value="Ribo_uL30_ferredoxin-like_sf"/>
</dbReference>
<accession>A0A833QDC6</accession>
<keyword evidence="2" id="KW-0689">Ribosomal protein</keyword>
<evidence type="ECO:0000313" key="6">
    <source>
        <dbReference type="EMBL" id="KAF3322115.1"/>
    </source>
</evidence>
<evidence type="ECO:0000256" key="2">
    <source>
        <dbReference type="ARBA" id="ARBA00022980"/>
    </source>
</evidence>
<keyword evidence="7" id="KW-1185">Reference proteome</keyword>
<evidence type="ECO:0000259" key="5">
    <source>
        <dbReference type="Pfam" id="PF00327"/>
    </source>
</evidence>
<dbReference type="AlphaFoldDB" id="A0A833QDC6"/>
<dbReference type="OrthoDB" id="509901at2759"/>
<dbReference type="FunFam" id="3.30.1390.20:FF:000007">
    <property type="entry name" value="50S ribosomal protein L30"/>
    <property type="match status" value="1"/>
</dbReference>
<protein>
    <recommendedName>
        <fullName evidence="4">Large ribosomal subunit protein uL30m</fullName>
    </recommendedName>
</protein>
<comment type="caution">
    <text evidence="6">The sequence shown here is derived from an EMBL/GenBank/DDBJ whole genome shotgun (WGS) entry which is preliminary data.</text>
</comment>
<gene>
    <name evidence="6" type="ORF">FCM35_KLT13256</name>
</gene>
<evidence type="ECO:0000256" key="3">
    <source>
        <dbReference type="ARBA" id="ARBA00023274"/>
    </source>
</evidence>
<dbReference type="CDD" id="cd01658">
    <property type="entry name" value="Ribosomal_L30"/>
    <property type="match status" value="1"/>
</dbReference>
<evidence type="ECO:0000256" key="4">
    <source>
        <dbReference type="ARBA" id="ARBA00035281"/>
    </source>
</evidence>
<reference evidence="6" key="1">
    <citation type="submission" date="2020-01" db="EMBL/GenBank/DDBJ databases">
        <title>Genome sequence of Kobresia littledalei, the first chromosome-level genome in the family Cyperaceae.</title>
        <authorList>
            <person name="Qu G."/>
        </authorList>
    </citation>
    <scope>NUCLEOTIDE SEQUENCE</scope>
    <source>
        <strain evidence="6">C.B.Clarke</strain>
        <tissue evidence="6">Leaf</tissue>
    </source>
</reference>
<name>A0A833QDC6_9POAL</name>
<dbReference type="GO" id="GO:0005739">
    <property type="term" value="C:mitochondrion"/>
    <property type="evidence" value="ECO:0007669"/>
    <property type="project" value="TreeGrafter"/>
</dbReference>
<dbReference type="SUPFAM" id="SSF55129">
    <property type="entry name" value="Ribosomal protein L30p/L7e"/>
    <property type="match status" value="1"/>
</dbReference>
<keyword evidence="3" id="KW-0687">Ribonucleoprotein</keyword>
<dbReference type="NCBIfam" id="TIGR01308">
    <property type="entry name" value="rpmD_bact"/>
    <property type="match status" value="1"/>
</dbReference>
<dbReference type="InterPro" id="IPR016082">
    <property type="entry name" value="Ribosomal_uL30_ferredoxin-like"/>
</dbReference>
<feature type="domain" description="Large ribosomal subunit protein uL30-like ferredoxin-like fold" evidence="5">
    <location>
        <begin position="22"/>
        <end position="71"/>
    </location>
</feature>
<evidence type="ECO:0000313" key="7">
    <source>
        <dbReference type="Proteomes" id="UP000623129"/>
    </source>
</evidence>
<dbReference type="Pfam" id="PF00327">
    <property type="entry name" value="Ribosomal_L30"/>
    <property type="match status" value="1"/>
</dbReference>
<dbReference type="EMBL" id="SWLB01000025">
    <property type="protein sequence ID" value="KAF3322115.1"/>
    <property type="molecule type" value="Genomic_DNA"/>
</dbReference>
<dbReference type="InterPro" id="IPR005996">
    <property type="entry name" value="Ribosomal_uL30_bac-type"/>
</dbReference>
<proteinExistence type="inferred from homology"/>
<comment type="similarity">
    <text evidence="1">Belongs to the universal ribosomal protein uL30 family.</text>
</comment>
<dbReference type="GO" id="GO:0015934">
    <property type="term" value="C:large ribosomal subunit"/>
    <property type="evidence" value="ECO:0007669"/>
    <property type="project" value="InterPro"/>
</dbReference>
<organism evidence="6 7">
    <name type="scientific">Carex littledalei</name>
    <dbReference type="NCBI Taxonomy" id="544730"/>
    <lineage>
        <taxon>Eukaryota</taxon>
        <taxon>Viridiplantae</taxon>
        <taxon>Streptophyta</taxon>
        <taxon>Embryophyta</taxon>
        <taxon>Tracheophyta</taxon>
        <taxon>Spermatophyta</taxon>
        <taxon>Magnoliopsida</taxon>
        <taxon>Liliopsida</taxon>
        <taxon>Poales</taxon>
        <taxon>Cyperaceae</taxon>
        <taxon>Cyperoideae</taxon>
        <taxon>Cariceae</taxon>
        <taxon>Carex</taxon>
        <taxon>Carex subgen. Euthyceras</taxon>
    </lineage>
</organism>
<dbReference type="GO" id="GO:0006412">
    <property type="term" value="P:translation"/>
    <property type="evidence" value="ECO:0007669"/>
    <property type="project" value="InterPro"/>
</dbReference>
<dbReference type="PANTHER" id="PTHR15892">
    <property type="entry name" value="MITOCHONDRIAL RIBOSOMAL PROTEIN L30"/>
    <property type="match status" value="1"/>
</dbReference>
<dbReference type="Gene3D" id="3.30.1390.20">
    <property type="entry name" value="Ribosomal protein L30, ferredoxin-like fold domain"/>
    <property type="match status" value="1"/>
</dbReference>
<dbReference type="HAMAP" id="MF_01371_B">
    <property type="entry name" value="Ribosomal_uL30_B"/>
    <property type="match status" value="1"/>
</dbReference>
<dbReference type="GO" id="GO:0003735">
    <property type="term" value="F:structural constituent of ribosome"/>
    <property type="evidence" value="ECO:0007669"/>
    <property type="project" value="InterPro"/>
</dbReference>
<dbReference type="PANTHER" id="PTHR15892:SF2">
    <property type="entry name" value="LARGE RIBOSOMAL SUBUNIT PROTEIN UL30M"/>
    <property type="match status" value="1"/>
</dbReference>
<evidence type="ECO:0000256" key="1">
    <source>
        <dbReference type="ARBA" id="ARBA00007594"/>
    </source>
</evidence>
<dbReference type="Proteomes" id="UP000623129">
    <property type="component" value="Unassembled WGS sequence"/>
</dbReference>